<dbReference type="EMBL" id="PYBV01000045">
    <property type="protein sequence ID" value="PYC65500.1"/>
    <property type="molecule type" value="Genomic_DNA"/>
</dbReference>
<keyword evidence="4" id="KW-1185">Reference proteome</keyword>
<dbReference type="OrthoDB" id="9806380at2"/>
<accession>A0A318NCA3</accession>
<evidence type="ECO:0000256" key="1">
    <source>
        <dbReference type="SAM" id="MobiDB-lite"/>
    </source>
</evidence>
<evidence type="ECO:0000313" key="3">
    <source>
        <dbReference type="EMBL" id="PYC65500.1"/>
    </source>
</evidence>
<dbReference type="Proteomes" id="UP000248333">
    <property type="component" value="Unassembled WGS sequence"/>
</dbReference>
<evidence type="ECO:0000313" key="4">
    <source>
        <dbReference type="Proteomes" id="UP000248333"/>
    </source>
</evidence>
<dbReference type="AlphaFoldDB" id="A0A318NCA3"/>
<evidence type="ECO:0000259" key="2">
    <source>
        <dbReference type="Pfam" id="PF07045"/>
    </source>
</evidence>
<feature type="domain" description="DUF1330" evidence="2">
    <location>
        <begin position="3"/>
        <end position="51"/>
    </location>
</feature>
<comment type="caution">
    <text evidence="3">The sequence shown here is derived from an EMBL/GenBank/DDBJ whole genome shotgun (WGS) entry which is preliminary data.</text>
</comment>
<protein>
    <recommendedName>
        <fullName evidence="2">DUF1330 domain-containing protein</fullName>
    </recommendedName>
</protein>
<reference evidence="3 4" key="1">
    <citation type="submission" date="2018-03" db="EMBL/GenBank/DDBJ databases">
        <title>Bioinformatic expansion and discovery of thiopeptide antibiotics.</title>
        <authorList>
            <person name="Schwalen C.J."/>
            <person name="Hudson G.A."/>
            <person name="Mitchell D.A."/>
        </authorList>
    </citation>
    <scope>NUCLEOTIDE SEQUENCE [LARGE SCALE GENOMIC DNA]</scope>
    <source>
        <strain evidence="3 4">NRRL 8041</strain>
    </source>
</reference>
<dbReference type="Pfam" id="PF07045">
    <property type="entry name" value="DUF1330"/>
    <property type="match status" value="1"/>
</dbReference>
<name>A0A318NCA3_9ACTN</name>
<gene>
    <name evidence="3" type="ORF">C7C45_28680</name>
</gene>
<sequence length="81" mass="8493">MATAYALAHLRRAPLHADVLEYLERIDSTLTPFGGRFIVHGGAVEPRAGSQSFSPSWGYRASGAATAPSGRVTPVAAPKSL</sequence>
<proteinExistence type="predicted"/>
<organism evidence="3 4">
    <name type="scientific">Micromonospora arborensis</name>
    <dbReference type="NCBI Taxonomy" id="2116518"/>
    <lineage>
        <taxon>Bacteria</taxon>
        <taxon>Bacillati</taxon>
        <taxon>Actinomycetota</taxon>
        <taxon>Actinomycetes</taxon>
        <taxon>Micromonosporales</taxon>
        <taxon>Micromonosporaceae</taxon>
        <taxon>Micromonospora</taxon>
    </lineage>
</organism>
<feature type="region of interest" description="Disordered" evidence="1">
    <location>
        <begin position="62"/>
        <end position="81"/>
    </location>
</feature>
<dbReference type="InterPro" id="IPR010753">
    <property type="entry name" value="DUF1330"/>
</dbReference>